<accession>A0A453C9F8</accession>
<dbReference type="EnsemblPlants" id="AET2Gv20777900.2">
    <property type="protein sequence ID" value="AET2Gv20777900.2"/>
    <property type="gene ID" value="AET2Gv20777900"/>
</dbReference>
<evidence type="ECO:0000313" key="3">
    <source>
        <dbReference type="Proteomes" id="UP000015105"/>
    </source>
</evidence>
<dbReference type="AlphaFoldDB" id="A0A453C9F8"/>
<reference evidence="2" key="3">
    <citation type="journal article" date="2017" name="Nature">
        <title>Genome sequence of the progenitor of the wheat D genome Aegilops tauschii.</title>
        <authorList>
            <person name="Luo M.C."/>
            <person name="Gu Y.Q."/>
            <person name="Puiu D."/>
            <person name="Wang H."/>
            <person name="Twardziok S.O."/>
            <person name="Deal K.R."/>
            <person name="Huo N."/>
            <person name="Zhu T."/>
            <person name="Wang L."/>
            <person name="Wang Y."/>
            <person name="McGuire P.E."/>
            <person name="Liu S."/>
            <person name="Long H."/>
            <person name="Ramasamy R.K."/>
            <person name="Rodriguez J.C."/>
            <person name="Van S.L."/>
            <person name="Yuan L."/>
            <person name="Wang Z."/>
            <person name="Xia Z."/>
            <person name="Xiao L."/>
            <person name="Anderson O.D."/>
            <person name="Ouyang S."/>
            <person name="Liang Y."/>
            <person name="Zimin A.V."/>
            <person name="Pertea G."/>
            <person name="Qi P."/>
            <person name="Bennetzen J.L."/>
            <person name="Dai X."/>
            <person name="Dawson M.W."/>
            <person name="Muller H.G."/>
            <person name="Kugler K."/>
            <person name="Rivarola-Duarte L."/>
            <person name="Spannagl M."/>
            <person name="Mayer K.F.X."/>
            <person name="Lu F.H."/>
            <person name="Bevan M.W."/>
            <person name="Leroy P."/>
            <person name="Li P."/>
            <person name="You F.M."/>
            <person name="Sun Q."/>
            <person name="Liu Z."/>
            <person name="Lyons E."/>
            <person name="Wicker T."/>
            <person name="Salzberg S.L."/>
            <person name="Devos K.M."/>
            <person name="Dvorak J."/>
        </authorList>
    </citation>
    <scope>NUCLEOTIDE SEQUENCE [LARGE SCALE GENOMIC DNA]</scope>
    <source>
        <strain evidence="2">cv. AL8/78</strain>
    </source>
</reference>
<keyword evidence="3" id="KW-1185">Reference proteome</keyword>
<dbReference type="Proteomes" id="UP000015105">
    <property type="component" value="Chromosome 2D"/>
</dbReference>
<name>A0A453C9F8_AEGTS</name>
<proteinExistence type="predicted"/>
<protein>
    <submittedName>
        <fullName evidence="2">Uncharacterized protein</fullName>
    </submittedName>
</protein>
<reference evidence="2" key="5">
    <citation type="journal article" date="2021" name="G3 (Bethesda)">
        <title>Aegilops tauschii genome assembly Aet v5.0 features greater sequence contiguity and improved annotation.</title>
        <authorList>
            <person name="Wang L."/>
            <person name="Zhu T."/>
            <person name="Rodriguez J.C."/>
            <person name="Deal K.R."/>
            <person name="Dubcovsky J."/>
            <person name="McGuire P.E."/>
            <person name="Lux T."/>
            <person name="Spannagl M."/>
            <person name="Mayer K.F.X."/>
            <person name="Baldrich P."/>
            <person name="Meyers B.C."/>
            <person name="Huo N."/>
            <person name="Gu Y.Q."/>
            <person name="Zhou H."/>
            <person name="Devos K.M."/>
            <person name="Bennetzen J.L."/>
            <person name="Unver T."/>
            <person name="Budak H."/>
            <person name="Gulick P.J."/>
            <person name="Galiba G."/>
            <person name="Kalapos B."/>
            <person name="Nelson D.R."/>
            <person name="Li P."/>
            <person name="You F.M."/>
            <person name="Luo M.C."/>
            <person name="Dvorak J."/>
        </authorList>
    </citation>
    <scope>NUCLEOTIDE SEQUENCE [LARGE SCALE GENOMIC DNA]</scope>
    <source>
        <strain evidence="2">cv. AL8/78</strain>
    </source>
</reference>
<reference evidence="2" key="4">
    <citation type="submission" date="2019-03" db="UniProtKB">
        <authorList>
            <consortium name="EnsemblPlants"/>
        </authorList>
    </citation>
    <scope>IDENTIFICATION</scope>
</reference>
<reference evidence="3" key="2">
    <citation type="journal article" date="2017" name="Nat. Plants">
        <title>The Aegilops tauschii genome reveals multiple impacts of transposons.</title>
        <authorList>
            <person name="Zhao G."/>
            <person name="Zou C."/>
            <person name="Li K."/>
            <person name="Wang K."/>
            <person name="Li T."/>
            <person name="Gao L."/>
            <person name="Zhang X."/>
            <person name="Wang H."/>
            <person name="Yang Z."/>
            <person name="Liu X."/>
            <person name="Jiang W."/>
            <person name="Mao L."/>
            <person name="Kong X."/>
            <person name="Jiao Y."/>
            <person name="Jia J."/>
        </authorList>
    </citation>
    <scope>NUCLEOTIDE SEQUENCE [LARGE SCALE GENOMIC DNA]</scope>
    <source>
        <strain evidence="3">cv. AL8/78</strain>
    </source>
</reference>
<organism evidence="2 3">
    <name type="scientific">Aegilops tauschii subsp. strangulata</name>
    <name type="common">Goatgrass</name>
    <dbReference type="NCBI Taxonomy" id="200361"/>
    <lineage>
        <taxon>Eukaryota</taxon>
        <taxon>Viridiplantae</taxon>
        <taxon>Streptophyta</taxon>
        <taxon>Embryophyta</taxon>
        <taxon>Tracheophyta</taxon>
        <taxon>Spermatophyta</taxon>
        <taxon>Magnoliopsida</taxon>
        <taxon>Liliopsida</taxon>
        <taxon>Poales</taxon>
        <taxon>Poaceae</taxon>
        <taxon>BOP clade</taxon>
        <taxon>Pooideae</taxon>
        <taxon>Triticodae</taxon>
        <taxon>Triticeae</taxon>
        <taxon>Triticinae</taxon>
        <taxon>Aegilops</taxon>
    </lineage>
</organism>
<sequence>WRTYTRRPSPLTRSARGAHSPMRAPRTSPFFAHARYRCGPSWCCNNLTPLTFFGILQHRSASTSTFGPPSPSPYYGNCGTPGTLVSFATNNTRP</sequence>
<dbReference type="Gramene" id="AET2Gv20777900.2">
    <property type="protein sequence ID" value="AET2Gv20777900.2"/>
    <property type="gene ID" value="AET2Gv20777900"/>
</dbReference>
<feature type="region of interest" description="Disordered" evidence="1">
    <location>
        <begin position="1"/>
        <end position="25"/>
    </location>
</feature>
<reference evidence="3" key="1">
    <citation type="journal article" date="2014" name="Science">
        <title>Ancient hybridizations among the ancestral genomes of bread wheat.</title>
        <authorList>
            <consortium name="International Wheat Genome Sequencing Consortium,"/>
            <person name="Marcussen T."/>
            <person name="Sandve S.R."/>
            <person name="Heier L."/>
            <person name="Spannagl M."/>
            <person name="Pfeifer M."/>
            <person name="Jakobsen K.S."/>
            <person name="Wulff B.B."/>
            <person name="Steuernagel B."/>
            <person name="Mayer K.F."/>
            <person name="Olsen O.A."/>
        </authorList>
    </citation>
    <scope>NUCLEOTIDE SEQUENCE [LARGE SCALE GENOMIC DNA]</scope>
    <source>
        <strain evidence="3">cv. AL8/78</strain>
    </source>
</reference>
<evidence type="ECO:0000256" key="1">
    <source>
        <dbReference type="SAM" id="MobiDB-lite"/>
    </source>
</evidence>
<evidence type="ECO:0000313" key="2">
    <source>
        <dbReference type="EnsemblPlants" id="AET2Gv20777900.2"/>
    </source>
</evidence>